<dbReference type="PANTHER" id="PTHR10622">
    <property type="entry name" value="HET DOMAIN-CONTAINING PROTEIN"/>
    <property type="match status" value="1"/>
</dbReference>
<keyword evidence="3" id="KW-1185">Reference proteome</keyword>
<dbReference type="PANTHER" id="PTHR10622:SF10">
    <property type="entry name" value="HET DOMAIN-CONTAINING PROTEIN"/>
    <property type="match status" value="1"/>
</dbReference>
<dbReference type="GeneID" id="87918853"/>
<dbReference type="RefSeq" id="XP_062756551.1">
    <property type="nucleotide sequence ID" value="XM_062898948.1"/>
</dbReference>
<organism evidence="2 3">
    <name type="scientific">Trichoderma aggressivum f. europaeum</name>
    <dbReference type="NCBI Taxonomy" id="173218"/>
    <lineage>
        <taxon>Eukaryota</taxon>
        <taxon>Fungi</taxon>
        <taxon>Dikarya</taxon>
        <taxon>Ascomycota</taxon>
        <taxon>Pezizomycotina</taxon>
        <taxon>Sordariomycetes</taxon>
        <taxon>Hypocreomycetidae</taxon>
        <taxon>Hypocreales</taxon>
        <taxon>Hypocreaceae</taxon>
        <taxon>Trichoderma</taxon>
    </lineage>
</organism>
<sequence length="242" mass="27673">MRLINTETLTLSEPRSHLSRLSRKRGLIKLQKLCELARQDGLQYAWADTCCIDKTGSSELTEAINSMFRFYLDADVCYAWLMDLPPDNRDIHHQLPKCRRFTRGWTLQELIAPRVLKFYDQTTEFLITNKGLRIDSGLFPVSDRIFFMDMNCVDFAPTGTPSSSSSATSTTNRRHIGILIKPHGGRIYSRVEARRFATPPGGTPLHGIRVFLPKHVTPSRSLYLETLFSYSFVFRRGVNPPT</sequence>
<comment type="caution">
    <text evidence="2">The sequence shown here is derived from an EMBL/GenBank/DDBJ whole genome shotgun (WGS) entry which is preliminary data.</text>
</comment>
<evidence type="ECO:0000313" key="2">
    <source>
        <dbReference type="EMBL" id="KAK4075413.1"/>
    </source>
</evidence>
<dbReference type="AlphaFoldDB" id="A0AAE1IEL6"/>
<dbReference type="EMBL" id="JAWRVG010000014">
    <property type="protein sequence ID" value="KAK4075413.1"/>
    <property type="molecule type" value="Genomic_DNA"/>
</dbReference>
<feature type="domain" description="Heterokaryon incompatibility" evidence="1">
    <location>
        <begin position="30"/>
        <end position="83"/>
    </location>
</feature>
<dbReference type="Proteomes" id="UP001273209">
    <property type="component" value="Unassembled WGS sequence"/>
</dbReference>
<dbReference type="Pfam" id="PF06985">
    <property type="entry name" value="HET"/>
    <property type="match status" value="1"/>
</dbReference>
<evidence type="ECO:0000313" key="3">
    <source>
        <dbReference type="Proteomes" id="UP001273209"/>
    </source>
</evidence>
<dbReference type="InterPro" id="IPR010730">
    <property type="entry name" value="HET"/>
</dbReference>
<accession>A0AAE1IEL6</accession>
<reference evidence="2" key="1">
    <citation type="submission" date="2023-11" db="EMBL/GenBank/DDBJ databases">
        <title>The genome sequences of three competitors of mushroom-forming fungi.</title>
        <authorList>
            <person name="Beijen E."/>
            <person name="Ohm R.A."/>
        </authorList>
    </citation>
    <scope>NUCLEOTIDE SEQUENCE</scope>
    <source>
        <strain evidence="2">CBS 100526</strain>
    </source>
</reference>
<protein>
    <recommendedName>
        <fullName evidence="1">Heterokaryon incompatibility domain-containing protein</fullName>
    </recommendedName>
</protein>
<name>A0AAE1IEL6_9HYPO</name>
<gene>
    <name evidence="2" type="ORF">Triagg1_4534</name>
</gene>
<evidence type="ECO:0000259" key="1">
    <source>
        <dbReference type="Pfam" id="PF06985"/>
    </source>
</evidence>
<proteinExistence type="predicted"/>